<dbReference type="eggNOG" id="arCOG01410">
    <property type="taxonomic scope" value="Archaea"/>
</dbReference>
<keyword evidence="4" id="KW-1185">Reference proteome</keyword>
<dbReference type="OrthoDB" id="132546at2157"/>
<dbReference type="SUPFAM" id="SSF53756">
    <property type="entry name" value="UDP-Glycosyltransferase/glycogen phosphorylase"/>
    <property type="match status" value="1"/>
</dbReference>
<dbReference type="HOGENOM" id="CLU_009583_11_2_2"/>
<evidence type="ECO:0000313" key="3">
    <source>
        <dbReference type="EMBL" id="AGB15623.1"/>
    </source>
</evidence>
<dbReference type="Proteomes" id="UP000010846">
    <property type="component" value="Chromosome"/>
</dbReference>
<feature type="domain" description="Glycosyl transferase family 1" evidence="1">
    <location>
        <begin position="232"/>
        <end position="392"/>
    </location>
</feature>
<reference evidence="3" key="1">
    <citation type="submission" date="2011-09" db="EMBL/GenBank/DDBJ databases">
        <title>Complete sequence of Halovivax ruber XH-70.</title>
        <authorList>
            <consortium name="US DOE Joint Genome Institute"/>
            <person name="Lucas S."/>
            <person name="Han J."/>
            <person name="Lapidus A."/>
            <person name="Cheng J.-F."/>
            <person name="Goodwin L."/>
            <person name="Pitluck S."/>
            <person name="Peters L."/>
            <person name="Mikhailova N."/>
            <person name="Davenport K."/>
            <person name="Detter J.C."/>
            <person name="Han C."/>
            <person name="Tapia R."/>
            <person name="Land M."/>
            <person name="Hauser L."/>
            <person name="Kyrpides N."/>
            <person name="Ivanova N."/>
            <person name="Pagani I."/>
            <person name="Sproer C."/>
            <person name="Anderson I."/>
            <person name="Woyke T."/>
        </authorList>
    </citation>
    <scope>NUCLEOTIDE SEQUENCE</scope>
    <source>
        <strain evidence="3">XH-70</strain>
    </source>
</reference>
<evidence type="ECO:0000259" key="2">
    <source>
        <dbReference type="Pfam" id="PF13579"/>
    </source>
</evidence>
<name>L0I9W9_HALRX</name>
<evidence type="ECO:0000259" key="1">
    <source>
        <dbReference type="Pfam" id="PF00534"/>
    </source>
</evidence>
<sequence>MNDDIRNSILYITHHYPPETGAGATRADELSKRWATSGDDVTILTSVPHYPEGTVDSAYTNGWIQRENRGDVSAVYLKTFGVSPDDSFIKRGLEAIWFAVFSTLVGLWLGRFDTVLATCPQPLTGLSGWVISSVRRSTFIYEVRDLWPESLVATGSDPGHPAIRTLDATTNFIYRRADAIVVVAEGMTDVVVSAGAHHDDVYVHRNGIDPSFFEGQQSDVAVCEGDVELSEAFVVSYIGTVGAAQGIDVLLDVAEQLESAEEHDDIVFALVGFGDQYDTLRREATERNLANMIFYGKRPKAEVPAFLEVTDVSFVHLLKRDLFEYAIPSKIFEAMVAGNPIVLGVQGEAARIVSDAEAGIPVTPEDPDAIREAILELYEDQDEREARGSNGASYVLNHFTWDAISDAYRETINTVMVNNRR</sequence>
<dbReference type="PANTHER" id="PTHR45947:SF3">
    <property type="entry name" value="SULFOQUINOVOSYL TRANSFERASE SQD2"/>
    <property type="match status" value="1"/>
</dbReference>
<dbReference type="Pfam" id="PF13579">
    <property type="entry name" value="Glyco_trans_4_4"/>
    <property type="match status" value="1"/>
</dbReference>
<dbReference type="PANTHER" id="PTHR45947">
    <property type="entry name" value="SULFOQUINOVOSYL TRANSFERASE SQD2"/>
    <property type="match status" value="1"/>
</dbReference>
<dbReference type="GeneID" id="14375258"/>
<dbReference type="STRING" id="797302.Halru_1004"/>
<dbReference type="InterPro" id="IPR028098">
    <property type="entry name" value="Glyco_trans_4-like_N"/>
</dbReference>
<protein>
    <submittedName>
        <fullName evidence="3">Glycosyltransferase</fullName>
    </submittedName>
</protein>
<dbReference type="AlphaFoldDB" id="L0I9W9"/>
<dbReference type="EMBL" id="CP003050">
    <property type="protein sequence ID" value="AGB15623.1"/>
    <property type="molecule type" value="Genomic_DNA"/>
</dbReference>
<dbReference type="Gene3D" id="3.40.50.2000">
    <property type="entry name" value="Glycogen Phosphorylase B"/>
    <property type="match status" value="2"/>
</dbReference>
<dbReference type="InterPro" id="IPR050194">
    <property type="entry name" value="Glycosyltransferase_grp1"/>
</dbReference>
<feature type="domain" description="Glycosyltransferase subfamily 4-like N-terminal" evidence="2">
    <location>
        <begin position="22"/>
        <end position="207"/>
    </location>
</feature>
<dbReference type="Pfam" id="PF00534">
    <property type="entry name" value="Glycos_transf_1"/>
    <property type="match status" value="1"/>
</dbReference>
<proteinExistence type="predicted"/>
<accession>L0I9W9</accession>
<evidence type="ECO:0000313" key="4">
    <source>
        <dbReference type="Proteomes" id="UP000010846"/>
    </source>
</evidence>
<organism evidence="3 4">
    <name type="scientific">Halovivax ruber (strain DSM 18193 / JCM 13892 / XH-70)</name>
    <dbReference type="NCBI Taxonomy" id="797302"/>
    <lineage>
        <taxon>Archaea</taxon>
        <taxon>Methanobacteriati</taxon>
        <taxon>Methanobacteriota</taxon>
        <taxon>Stenosarchaea group</taxon>
        <taxon>Halobacteria</taxon>
        <taxon>Halobacteriales</taxon>
        <taxon>Natrialbaceae</taxon>
        <taxon>Halovivax</taxon>
    </lineage>
</organism>
<gene>
    <name evidence="3" type="ordered locus">Halru_1004</name>
</gene>
<dbReference type="RefSeq" id="WP_015300288.1">
    <property type="nucleotide sequence ID" value="NC_019964.1"/>
</dbReference>
<dbReference type="InterPro" id="IPR001296">
    <property type="entry name" value="Glyco_trans_1"/>
</dbReference>
<dbReference type="KEGG" id="hru:Halru_1004"/>
<dbReference type="GO" id="GO:0016758">
    <property type="term" value="F:hexosyltransferase activity"/>
    <property type="evidence" value="ECO:0007669"/>
    <property type="project" value="TreeGrafter"/>
</dbReference>
<dbReference type="CDD" id="cd03794">
    <property type="entry name" value="GT4_WbuB-like"/>
    <property type="match status" value="1"/>
</dbReference>
<keyword evidence="3" id="KW-0808">Transferase</keyword>